<dbReference type="Pfam" id="PF00583">
    <property type="entry name" value="Acetyltransf_1"/>
    <property type="match status" value="1"/>
</dbReference>
<gene>
    <name evidence="2" type="ORF">HZS79_09680</name>
</gene>
<keyword evidence="3" id="KW-1185">Reference proteome</keyword>
<feature type="domain" description="N-acetyltransferase" evidence="1">
    <location>
        <begin position="23"/>
        <end position="159"/>
    </location>
</feature>
<dbReference type="CDD" id="cd04301">
    <property type="entry name" value="NAT_SF"/>
    <property type="match status" value="1"/>
</dbReference>
<name>A0ABX2SSV6_VREZH</name>
<protein>
    <submittedName>
        <fullName evidence="2">GNAT family N-acetyltransferase</fullName>
    </submittedName>
</protein>
<dbReference type="Proteomes" id="UP000528918">
    <property type="component" value="Unassembled WGS sequence"/>
</dbReference>
<accession>A0ABX2SSV6</accession>
<evidence type="ECO:0000259" key="1">
    <source>
        <dbReference type="PROSITE" id="PS51186"/>
    </source>
</evidence>
<dbReference type="RefSeq" id="WP_179927743.1">
    <property type="nucleotide sequence ID" value="NZ_JACCDD010000005.1"/>
</dbReference>
<organism evidence="2 3">
    <name type="scientific">Vreelandella zhaodongensis</name>
    <name type="common">Halomonas zhaodongensis</name>
    <dbReference type="NCBI Taxonomy" id="1176240"/>
    <lineage>
        <taxon>Bacteria</taxon>
        <taxon>Pseudomonadati</taxon>
        <taxon>Pseudomonadota</taxon>
        <taxon>Gammaproteobacteria</taxon>
        <taxon>Oceanospirillales</taxon>
        <taxon>Halomonadaceae</taxon>
        <taxon>Vreelandella</taxon>
    </lineage>
</organism>
<evidence type="ECO:0000313" key="3">
    <source>
        <dbReference type="Proteomes" id="UP000528918"/>
    </source>
</evidence>
<dbReference type="SUPFAM" id="SSF55729">
    <property type="entry name" value="Acyl-CoA N-acyltransferases (Nat)"/>
    <property type="match status" value="1"/>
</dbReference>
<reference evidence="2 3" key="1">
    <citation type="journal article" date="2013" name="Antonie Van Leeuwenhoek">
        <title>Halomonas zhaodongensis sp. nov., a slightly halophilic bacterium isolated from saline-alkaline soils in Zhaodong, China.</title>
        <authorList>
            <person name="Jiang J."/>
            <person name="Pan Y."/>
            <person name="Meng L."/>
            <person name="Hu S."/>
            <person name="Zhang X."/>
            <person name="Hu B."/>
            <person name="Meng J."/>
            <person name="Li C."/>
            <person name="Huang H."/>
            <person name="Wang K."/>
            <person name="Su T."/>
        </authorList>
    </citation>
    <scope>NUCLEOTIDE SEQUENCE [LARGE SCALE GENOMIC DNA]</scope>
    <source>
        <strain evidence="2 3">NEAU-ST10-25</strain>
    </source>
</reference>
<dbReference type="Gene3D" id="3.40.630.30">
    <property type="match status" value="1"/>
</dbReference>
<sequence length="159" mass="17888">MKIIEYDGKHRESAIELMCLLQEHERRLSSDRPPSNEISAGQLDYLVAAVGNSIGKIFLAIESAQAVGLIVVFRDNEHPGTQHVYPEYLQYGLITDFVVAESHRGSSVASELLQHAEDFCHSHGLSIVKLSVLHTNAVARSFYEKKGYLPYEMVYRKVI</sequence>
<dbReference type="PROSITE" id="PS51186">
    <property type="entry name" value="GNAT"/>
    <property type="match status" value="1"/>
</dbReference>
<comment type="caution">
    <text evidence="2">The sequence shown here is derived from an EMBL/GenBank/DDBJ whole genome shotgun (WGS) entry which is preliminary data.</text>
</comment>
<proteinExistence type="predicted"/>
<evidence type="ECO:0000313" key="2">
    <source>
        <dbReference type="EMBL" id="NYS45212.1"/>
    </source>
</evidence>
<dbReference type="InterPro" id="IPR000182">
    <property type="entry name" value="GNAT_dom"/>
</dbReference>
<dbReference type="EMBL" id="JACCDD010000005">
    <property type="protein sequence ID" value="NYS45212.1"/>
    <property type="molecule type" value="Genomic_DNA"/>
</dbReference>
<dbReference type="InterPro" id="IPR016181">
    <property type="entry name" value="Acyl_CoA_acyltransferase"/>
</dbReference>